<evidence type="ECO:0000313" key="2">
    <source>
        <dbReference type="Proteomes" id="UP000199656"/>
    </source>
</evidence>
<dbReference type="RefSeq" id="WP_089762197.1">
    <property type="nucleotide sequence ID" value="NZ_BKAT01000007.1"/>
</dbReference>
<sequence>MKKACYSIKMLLMWVVALSFYPINNVKGMIGEQKDSLSFSYEIVQRRILPFKRIDLPKFATKRRVIRAGSDVPNTLTVYREHTSPLKIAFYQYSLNWFDNKGIRELEKIELAGKAYFIDSIFRNRPDNRPLRLEMSAMYEFSYNHREFVSIHFEKTDFNGTGLQPWYILLCEITDPGFIKLYGLVTLNNNDESYQEPTCIGDFDLDGSLEFAEWDNLQGNVVRCVSLREGQRLLQPYFLILYEAEKGNFYIDTTNSKWCFPLK</sequence>
<evidence type="ECO:0000313" key="1">
    <source>
        <dbReference type="EMBL" id="SEA58837.1"/>
    </source>
</evidence>
<dbReference type="OrthoDB" id="1324769at2"/>
<protein>
    <submittedName>
        <fullName evidence="1">Uncharacterized protein</fullName>
    </submittedName>
</protein>
<gene>
    <name evidence="1" type="ORF">SAMN05660909_02593</name>
</gene>
<dbReference type="Proteomes" id="UP000199656">
    <property type="component" value="Unassembled WGS sequence"/>
</dbReference>
<keyword evidence="2" id="KW-1185">Reference proteome</keyword>
<reference evidence="2" key="1">
    <citation type="submission" date="2016-10" db="EMBL/GenBank/DDBJ databases">
        <authorList>
            <person name="Varghese N."/>
            <person name="Submissions S."/>
        </authorList>
    </citation>
    <scope>NUCLEOTIDE SEQUENCE [LARGE SCALE GENOMIC DNA]</scope>
    <source>
        <strain evidence="2">DSM 23920</strain>
    </source>
</reference>
<accession>A0A1H4CEN1</accession>
<organism evidence="1 2">
    <name type="scientific">Chitinophaga terrae</name>
    <name type="common">ex Kim and Jung 2007</name>
    <dbReference type="NCBI Taxonomy" id="408074"/>
    <lineage>
        <taxon>Bacteria</taxon>
        <taxon>Pseudomonadati</taxon>
        <taxon>Bacteroidota</taxon>
        <taxon>Chitinophagia</taxon>
        <taxon>Chitinophagales</taxon>
        <taxon>Chitinophagaceae</taxon>
        <taxon>Chitinophaga</taxon>
    </lineage>
</organism>
<name>A0A1H4CEN1_9BACT</name>
<dbReference type="STRING" id="408074.SAMN05660909_02593"/>
<proteinExistence type="predicted"/>
<dbReference type="EMBL" id="FNRL01000010">
    <property type="protein sequence ID" value="SEA58837.1"/>
    <property type="molecule type" value="Genomic_DNA"/>
</dbReference>
<dbReference type="AlphaFoldDB" id="A0A1H4CEN1"/>